<dbReference type="GeneID" id="102808811"/>
<feature type="transmembrane region" description="Helical" evidence="8">
    <location>
        <begin position="94"/>
        <end position="116"/>
    </location>
</feature>
<dbReference type="InterPro" id="IPR012419">
    <property type="entry name" value="Cas1_AcylTrans_dom"/>
</dbReference>
<evidence type="ECO:0000256" key="4">
    <source>
        <dbReference type="ARBA" id="ARBA00022692"/>
    </source>
</evidence>
<name>A0ABM0MR71_SACKO</name>
<feature type="transmembrane region" description="Helical" evidence="8">
    <location>
        <begin position="128"/>
        <end position="144"/>
    </location>
</feature>
<keyword evidence="5 8" id="KW-1133">Transmembrane helix</keyword>
<evidence type="ECO:0000256" key="8">
    <source>
        <dbReference type="SAM" id="Phobius"/>
    </source>
</evidence>
<comment type="subcellular location">
    <subcellularLocation>
        <location evidence="1">Membrane</location>
        <topology evidence="1">Multi-pass membrane protein</topology>
    </subcellularLocation>
</comment>
<evidence type="ECO:0000313" key="11">
    <source>
        <dbReference type="RefSeq" id="XP_006822512.1"/>
    </source>
</evidence>
<dbReference type="Pfam" id="PF07779">
    <property type="entry name" value="Cas1_AcylT"/>
    <property type="match status" value="1"/>
</dbReference>
<evidence type="ECO:0000256" key="5">
    <source>
        <dbReference type="ARBA" id="ARBA00022989"/>
    </source>
</evidence>
<evidence type="ECO:0000256" key="1">
    <source>
        <dbReference type="ARBA" id="ARBA00004141"/>
    </source>
</evidence>
<dbReference type="RefSeq" id="XP_006822512.1">
    <property type="nucleotide sequence ID" value="XM_006822449.1"/>
</dbReference>
<keyword evidence="10" id="KW-1185">Reference proteome</keyword>
<feature type="non-terminal residue" evidence="11">
    <location>
        <position position="191"/>
    </location>
</feature>
<dbReference type="Proteomes" id="UP000694865">
    <property type="component" value="Unplaced"/>
</dbReference>
<comment type="similarity">
    <text evidence="2">Belongs to the PC-esterase family. CASD1 subfamily.</text>
</comment>
<feature type="non-terminal residue" evidence="11">
    <location>
        <position position="1"/>
    </location>
</feature>
<evidence type="ECO:0000256" key="3">
    <source>
        <dbReference type="ARBA" id="ARBA00022679"/>
    </source>
</evidence>
<dbReference type="PANTHER" id="PTHR13533">
    <property type="entry name" value="N-ACETYLNEURAMINATE 9-O-ACETYLTRANSFERASE"/>
    <property type="match status" value="1"/>
</dbReference>
<keyword evidence="7" id="KW-0325">Glycoprotein</keyword>
<protein>
    <submittedName>
        <fullName evidence="11">CAS1 domain-containing protein 1-like</fullName>
    </submittedName>
</protein>
<feature type="transmembrane region" description="Helical" evidence="8">
    <location>
        <begin position="53"/>
        <end position="74"/>
    </location>
</feature>
<dbReference type="PANTHER" id="PTHR13533:SF1">
    <property type="entry name" value="N-ACETYLNEURAMINATE 9-O-ACETYLTRANSFERASE"/>
    <property type="match status" value="1"/>
</dbReference>
<reference evidence="11" key="1">
    <citation type="submission" date="2025-08" db="UniProtKB">
        <authorList>
            <consortium name="RefSeq"/>
        </authorList>
    </citation>
    <scope>IDENTIFICATION</scope>
    <source>
        <tissue evidence="11">Testes</tissue>
    </source>
</reference>
<organism evidence="10 11">
    <name type="scientific">Saccoglossus kowalevskii</name>
    <name type="common">Acorn worm</name>
    <dbReference type="NCBI Taxonomy" id="10224"/>
    <lineage>
        <taxon>Eukaryota</taxon>
        <taxon>Metazoa</taxon>
        <taxon>Hemichordata</taxon>
        <taxon>Enteropneusta</taxon>
        <taxon>Harrimaniidae</taxon>
        <taxon>Saccoglossus</taxon>
    </lineage>
</organism>
<accession>A0ABM0MR71</accession>
<evidence type="ECO:0000256" key="6">
    <source>
        <dbReference type="ARBA" id="ARBA00023136"/>
    </source>
</evidence>
<evidence type="ECO:0000259" key="9">
    <source>
        <dbReference type="Pfam" id="PF07779"/>
    </source>
</evidence>
<keyword evidence="6 8" id="KW-0472">Membrane</keyword>
<proteinExistence type="inferred from homology"/>
<evidence type="ECO:0000256" key="7">
    <source>
        <dbReference type="ARBA" id="ARBA00023180"/>
    </source>
</evidence>
<feature type="transmembrane region" description="Helical" evidence="8">
    <location>
        <begin position="12"/>
        <end position="33"/>
    </location>
</feature>
<evidence type="ECO:0000313" key="10">
    <source>
        <dbReference type="Proteomes" id="UP000694865"/>
    </source>
</evidence>
<gene>
    <name evidence="11" type="primary">LOC102808811</name>
</gene>
<evidence type="ECO:0000256" key="2">
    <source>
        <dbReference type="ARBA" id="ARBA00010666"/>
    </source>
</evidence>
<keyword evidence="3" id="KW-0808">Transferase</keyword>
<sequence length="191" mass="22070">NSSHYVWMVFKFVGLIGIIVTLSLSEVFFYNVFDWWPLKTLCVTTDGRLYEWWFRWQLDRFIVPVGMIFAFLYLTVKKYKPVGDEENVDICSGIGFHLLLFLGFCLVSVYTAFALLCPTKPDCNQTHSYISPLPVIGFILLRNVPGRLRTRYSTFFAWFGKISLEASTPKGKLSRALRSGLRVNVKWIRSG</sequence>
<feature type="domain" description="Cas1p 10 TM acyl transferase" evidence="9">
    <location>
        <begin position="3"/>
        <end position="166"/>
    </location>
</feature>
<keyword evidence="4 8" id="KW-0812">Transmembrane</keyword>